<organism evidence="2">
    <name type="scientific">marine sediment metagenome</name>
    <dbReference type="NCBI Taxonomy" id="412755"/>
    <lineage>
        <taxon>unclassified sequences</taxon>
        <taxon>metagenomes</taxon>
        <taxon>ecological metagenomes</taxon>
    </lineage>
</organism>
<sequence>MNWYKKANRGLYNQPQGDSYNQQAGDELINDWEASNKEELKRLKAFAKQHRFEDMRDYGESLVQQGYDRMLVEKLMTAAMYGVKL</sequence>
<proteinExistence type="predicted"/>
<dbReference type="AlphaFoldDB" id="X1ELY7"/>
<evidence type="ECO:0000256" key="1">
    <source>
        <dbReference type="SAM" id="MobiDB-lite"/>
    </source>
</evidence>
<dbReference type="EMBL" id="BART01030624">
    <property type="protein sequence ID" value="GAH18134.1"/>
    <property type="molecule type" value="Genomic_DNA"/>
</dbReference>
<evidence type="ECO:0000313" key="2">
    <source>
        <dbReference type="EMBL" id="GAH18134.1"/>
    </source>
</evidence>
<comment type="caution">
    <text evidence="2">The sequence shown here is derived from an EMBL/GenBank/DDBJ whole genome shotgun (WGS) entry which is preliminary data.</text>
</comment>
<gene>
    <name evidence="2" type="ORF">S01H4_53410</name>
</gene>
<feature type="region of interest" description="Disordered" evidence="1">
    <location>
        <begin position="1"/>
        <end position="24"/>
    </location>
</feature>
<reference evidence="2" key="1">
    <citation type="journal article" date="2014" name="Front. Microbiol.">
        <title>High frequency of phylogenetically diverse reductive dehalogenase-homologous genes in deep subseafloor sedimentary metagenomes.</title>
        <authorList>
            <person name="Kawai M."/>
            <person name="Futagami T."/>
            <person name="Toyoda A."/>
            <person name="Takaki Y."/>
            <person name="Nishi S."/>
            <person name="Hori S."/>
            <person name="Arai W."/>
            <person name="Tsubouchi T."/>
            <person name="Morono Y."/>
            <person name="Uchiyama I."/>
            <person name="Ito T."/>
            <person name="Fujiyama A."/>
            <person name="Inagaki F."/>
            <person name="Takami H."/>
        </authorList>
    </citation>
    <scope>NUCLEOTIDE SEQUENCE</scope>
    <source>
        <strain evidence="2">Expedition CK06-06</strain>
    </source>
</reference>
<feature type="compositionally biased region" description="Polar residues" evidence="1">
    <location>
        <begin position="11"/>
        <end position="24"/>
    </location>
</feature>
<name>X1ELY7_9ZZZZ</name>
<protein>
    <submittedName>
        <fullName evidence="2">Uncharacterized protein</fullName>
    </submittedName>
</protein>
<accession>X1ELY7</accession>